<dbReference type="PANTHER" id="PTHR43540:SF1">
    <property type="entry name" value="ISOCHORISMATASE HYDROLASE"/>
    <property type="match status" value="1"/>
</dbReference>
<dbReference type="RefSeq" id="WP_100287723.1">
    <property type="nucleotide sequence ID" value="NZ_PHHA01000002.1"/>
</dbReference>
<keyword evidence="4" id="KW-1185">Reference proteome</keyword>
<accession>A0A2M8S5R4</accession>
<name>A0A2M8S5R4_9PAST</name>
<feature type="domain" description="Isochorismatase-like" evidence="2">
    <location>
        <begin position="9"/>
        <end position="182"/>
    </location>
</feature>
<comment type="caution">
    <text evidence="3">The sequence shown here is derived from an EMBL/GenBank/DDBJ whole genome shotgun (WGS) entry which is preliminary data.</text>
</comment>
<protein>
    <submittedName>
        <fullName evidence="3">Cysteine hydrolase</fullName>
    </submittedName>
</protein>
<dbReference type="InterPro" id="IPR000868">
    <property type="entry name" value="Isochorismatase-like_dom"/>
</dbReference>
<dbReference type="AlphaFoldDB" id="A0A2M8S5R4"/>
<evidence type="ECO:0000256" key="1">
    <source>
        <dbReference type="ARBA" id="ARBA00022801"/>
    </source>
</evidence>
<dbReference type="PANTHER" id="PTHR43540">
    <property type="entry name" value="PEROXYUREIDOACRYLATE/UREIDOACRYLATE AMIDOHYDROLASE-RELATED"/>
    <property type="match status" value="1"/>
</dbReference>
<dbReference type="SUPFAM" id="SSF52499">
    <property type="entry name" value="Isochorismatase-like hydrolases"/>
    <property type="match status" value="1"/>
</dbReference>
<dbReference type="CDD" id="cd01014">
    <property type="entry name" value="nicotinamidase_related"/>
    <property type="match status" value="1"/>
</dbReference>
<keyword evidence="1 3" id="KW-0378">Hydrolase</keyword>
<dbReference type="Pfam" id="PF00857">
    <property type="entry name" value="Isochorismatase"/>
    <property type="match status" value="1"/>
</dbReference>
<organism evidence="3 4">
    <name type="scientific">Conservatibacter flavescens</name>
    <dbReference type="NCBI Taxonomy" id="28161"/>
    <lineage>
        <taxon>Bacteria</taxon>
        <taxon>Pseudomonadati</taxon>
        <taxon>Pseudomonadota</taxon>
        <taxon>Gammaproteobacteria</taxon>
        <taxon>Pasteurellales</taxon>
        <taxon>Pasteurellaceae</taxon>
        <taxon>Conservatibacter</taxon>
    </lineage>
</organism>
<dbReference type="OrthoDB" id="1157330at2"/>
<dbReference type="EMBL" id="PHHA01000002">
    <property type="protein sequence ID" value="PJG86448.1"/>
    <property type="molecule type" value="Genomic_DNA"/>
</dbReference>
<proteinExistence type="predicted"/>
<dbReference type="GO" id="GO:0016787">
    <property type="term" value="F:hydrolase activity"/>
    <property type="evidence" value="ECO:0007669"/>
    <property type="project" value="UniProtKB-KW"/>
</dbReference>
<dbReference type="Gene3D" id="3.40.50.850">
    <property type="entry name" value="Isochorismatase-like"/>
    <property type="match status" value="1"/>
</dbReference>
<evidence type="ECO:0000313" key="4">
    <source>
        <dbReference type="Proteomes" id="UP000229329"/>
    </source>
</evidence>
<dbReference type="InterPro" id="IPR050272">
    <property type="entry name" value="Isochorismatase-like_hydrls"/>
</dbReference>
<gene>
    <name evidence="3" type="ORF">CVP05_01160</name>
</gene>
<reference evidence="3 4" key="1">
    <citation type="submission" date="2017-11" db="EMBL/GenBank/DDBJ databases">
        <title>Reclassification of Bisgaard taxon 7 as Conservatibacter flavescens gen. nov., sp. nov.</title>
        <authorList>
            <person name="Christensen H."/>
        </authorList>
    </citation>
    <scope>NUCLEOTIDE SEQUENCE [LARGE SCALE GENOMIC DNA]</scope>
    <source>
        <strain evidence="3 4">7_4</strain>
    </source>
</reference>
<sequence>MSLQEKRPALVLIDLQQGFEDIAYWGGARNNPQAETICEQILIKWRELGLPIFHVRHASTNPRSPLNPDHSGFQFIEATAPLADETVITKNVNSAFIGTDLKEQLDSKALDTLVIIGLTTDHCVSTSSRMAGNFGFNVYLIEDAVATFDKIGVHGEHYAAQLLHSTALASLNNEFAQVISSSQLFELLEK</sequence>
<dbReference type="Proteomes" id="UP000229329">
    <property type="component" value="Unassembled WGS sequence"/>
</dbReference>
<dbReference type="InterPro" id="IPR036380">
    <property type="entry name" value="Isochorismatase-like_sf"/>
</dbReference>
<evidence type="ECO:0000313" key="3">
    <source>
        <dbReference type="EMBL" id="PJG86448.1"/>
    </source>
</evidence>
<evidence type="ECO:0000259" key="2">
    <source>
        <dbReference type="Pfam" id="PF00857"/>
    </source>
</evidence>